<evidence type="ECO:0000313" key="7">
    <source>
        <dbReference type="EMBL" id="XBO41127.1"/>
    </source>
</evidence>
<dbReference type="PANTHER" id="PTHR23514">
    <property type="entry name" value="BYPASS OF STOP CODON PROTEIN 6"/>
    <property type="match status" value="1"/>
</dbReference>
<accession>A0AAU7JLN5</accession>
<dbReference type="InterPro" id="IPR020846">
    <property type="entry name" value="MFS_dom"/>
</dbReference>
<feature type="transmembrane region" description="Helical" evidence="5">
    <location>
        <begin position="171"/>
        <end position="193"/>
    </location>
</feature>
<feature type="transmembrane region" description="Helical" evidence="5">
    <location>
        <begin position="276"/>
        <end position="295"/>
    </location>
</feature>
<evidence type="ECO:0000256" key="2">
    <source>
        <dbReference type="ARBA" id="ARBA00022692"/>
    </source>
</evidence>
<evidence type="ECO:0000256" key="4">
    <source>
        <dbReference type="ARBA" id="ARBA00023136"/>
    </source>
</evidence>
<evidence type="ECO:0000256" key="3">
    <source>
        <dbReference type="ARBA" id="ARBA00022989"/>
    </source>
</evidence>
<protein>
    <submittedName>
        <fullName evidence="7">MFS transporter</fullName>
    </submittedName>
</protein>
<evidence type="ECO:0000256" key="1">
    <source>
        <dbReference type="ARBA" id="ARBA00004141"/>
    </source>
</evidence>
<dbReference type="InterPro" id="IPR051788">
    <property type="entry name" value="MFS_Transporter"/>
</dbReference>
<dbReference type="GO" id="GO:0016020">
    <property type="term" value="C:membrane"/>
    <property type="evidence" value="ECO:0007669"/>
    <property type="project" value="UniProtKB-SubCell"/>
</dbReference>
<feature type="transmembrane region" description="Helical" evidence="5">
    <location>
        <begin position="244"/>
        <end position="264"/>
    </location>
</feature>
<feature type="transmembrane region" description="Helical" evidence="5">
    <location>
        <begin position="333"/>
        <end position="360"/>
    </location>
</feature>
<organism evidence="7">
    <name type="scientific">Alsobacter sp. KACC 23698</name>
    <dbReference type="NCBI Taxonomy" id="3149229"/>
    <lineage>
        <taxon>Bacteria</taxon>
        <taxon>Pseudomonadati</taxon>
        <taxon>Pseudomonadota</taxon>
        <taxon>Alphaproteobacteria</taxon>
        <taxon>Hyphomicrobiales</taxon>
        <taxon>Alsobacteraceae</taxon>
        <taxon>Alsobacter</taxon>
    </lineage>
</organism>
<dbReference type="PANTHER" id="PTHR23514:SF13">
    <property type="entry name" value="INNER MEMBRANE PROTEIN YBJJ"/>
    <property type="match status" value="1"/>
</dbReference>
<keyword evidence="3 5" id="KW-1133">Transmembrane helix</keyword>
<feature type="transmembrane region" description="Helical" evidence="5">
    <location>
        <begin position="205"/>
        <end position="224"/>
    </location>
</feature>
<feature type="transmembrane region" description="Helical" evidence="5">
    <location>
        <begin position="145"/>
        <end position="165"/>
    </location>
</feature>
<dbReference type="RefSeq" id="WP_406857977.1">
    <property type="nucleotide sequence ID" value="NZ_CP157484.1"/>
</dbReference>
<name>A0AAU7JLN5_9HYPH</name>
<feature type="transmembrane region" description="Helical" evidence="5">
    <location>
        <begin position="20"/>
        <end position="40"/>
    </location>
</feature>
<feature type="transmembrane region" description="Helical" evidence="5">
    <location>
        <begin position="366"/>
        <end position="387"/>
    </location>
</feature>
<reference evidence="7" key="1">
    <citation type="submission" date="2024-05" db="EMBL/GenBank/DDBJ databases">
        <authorList>
            <person name="Kim S."/>
            <person name="Heo J."/>
            <person name="Choi H."/>
            <person name="Choi Y."/>
            <person name="Kwon S.-W."/>
            <person name="Kim Y."/>
        </authorList>
    </citation>
    <scope>NUCLEOTIDE SEQUENCE</scope>
    <source>
        <strain evidence="7">KACC 23698</strain>
    </source>
</reference>
<dbReference type="EMBL" id="CP157484">
    <property type="protein sequence ID" value="XBO41127.1"/>
    <property type="molecule type" value="Genomic_DNA"/>
</dbReference>
<dbReference type="CDD" id="cd17393">
    <property type="entry name" value="MFS_MosC_like"/>
    <property type="match status" value="1"/>
</dbReference>
<dbReference type="PROSITE" id="PS50850">
    <property type="entry name" value="MFS"/>
    <property type="match status" value="1"/>
</dbReference>
<feature type="transmembrane region" description="Helical" evidence="5">
    <location>
        <begin position="301"/>
        <end position="321"/>
    </location>
</feature>
<dbReference type="SUPFAM" id="SSF103473">
    <property type="entry name" value="MFS general substrate transporter"/>
    <property type="match status" value="1"/>
</dbReference>
<dbReference type="Gene3D" id="1.20.1250.20">
    <property type="entry name" value="MFS general substrate transporter like domains"/>
    <property type="match status" value="2"/>
</dbReference>
<feature type="domain" description="Major facilitator superfamily (MFS) profile" evidence="6">
    <location>
        <begin position="210"/>
        <end position="390"/>
    </location>
</feature>
<evidence type="ECO:0000259" key="6">
    <source>
        <dbReference type="PROSITE" id="PS50850"/>
    </source>
</evidence>
<comment type="subcellular location">
    <subcellularLocation>
        <location evidence="1">Membrane</location>
        <topology evidence="1">Multi-pass membrane protein</topology>
    </subcellularLocation>
</comment>
<evidence type="ECO:0000256" key="5">
    <source>
        <dbReference type="SAM" id="Phobius"/>
    </source>
</evidence>
<dbReference type="GO" id="GO:0022857">
    <property type="term" value="F:transmembrane transporter activity"/>
    <property type="evidence" value="ECO:0007669"/>
    <property type="project" value="InterPro"/>
</dbReference>
<proteinExistence type="predicted"/>
<feature type="transmembrane region" description="Helical" evidence="5">
    <location>
        <begin position="83"/>
        <end position="102"/>
    </location>
</feature>
<dbReference type="InterPro" id="IPR036259">
    <property type="entry name" value="MFS_trans_sf"/>
</dbReference>
<dbReference type="AlphaFoldDB" id="A0AAU7JLN5"/>
<keyword evidence="4 5" id="KW-0472">Membrane</keyword>
<feature type="transmembrane region" description="Helical" evidence="5">
    <location>
        <begin position="108"/>
        <end position="133"/>
    </location>
</feature>
<feature type="transmembrane region" description="Helical" evidence="5">
    <location>
        <begin position="52"/>
        <end position="71"/>
    </location>
</feature>
<gene>
    <name evidence="7" type="ORF">ABEG18_10305</name>
</gene>
<keyword evidence="2 5" id="KW-0812">Transmembrane</keyword>
<sequence>MDQPLDARARRAAPAGPEQASTRLVFFVAGFATAAWAPLAPFAKMRAGVDEGVLGLLLLCLGLGSIVAMPLAGAMCQRWGCRAVIAGAATLGCLALPCLAYASNLAALAGLLFAFGAGVGSMDVSMNIQAIMVERASRRAMMSGFHGLFSLGGIAGAGGVTALLGGGAGPLAAATAISACSLAIVAVAFRHLLPYGGEGGGPAFAWPRGVVLALGGLCFMIFLTEGAMLDWSAIALSAVHGVEPALAGLGYVAFAIAMTLGRLTGDRIVQAFGGPAVIAVGGVCAAMGLALGALAPTWGGALLGYALVGAGCSNIVPVLFTSAGRQTAMPESVAVPAITTLGYAGILAGPAAIGLVAHWASLQASFLILAALLLGVAASALALRVGASPR</sequence>